<accession>A0A085NEF8</accession>
<reference evidence="1" key="1">
    <citation type="journal article" date="2014" name="Nat. Genet.">
        <title>Genome and transcriptome of the porcine whipworm Trichuris suis.</title>
        <authorList>
            <person name="Jex A.R."/>
            <person name="Nejsum P."/>
            <person name="Schwarz E.M."/>
            <person name="Hu L."/>
            <person name="Young N.D."/>
            <person name="Hall R.S."/>
            <person name="Korhonen P.K."/>
            <person name="Liao S."/>
            <person name="Thamsborg S."/>
            <person name="Xia J."/>
            <person name="Xu P."/>
            <person name="Wang S."/>
            <person name="Scheerlinck J.P."/>
            <person name="Hofmann A."/>
            <person name="Sternberg P.W."/>
            <person name="Wang J."/>
            <person name="Gasser R.B."/>
        </authorList>
    </citation>
    <scope>NUCLEOTIDE SEQUENCE [LARGE SCALE GENOMIC DNA]</scope>
    <source>
        <strain evidence="1">DCEP-RM93F</strain>
    </source>
</reference>
<protein>
    <submittedName>
        <fullName evidence="1">Uncharacterized protein</fullName>
    </submittedName>
</protein>
<proteinExistence type="predicted"/>
<dbReference type="Proteomes" id="UP000030758">
    <property type="component" value="Unassembled WGS sequence"/>
</dbReference>
<name>A0A085NEF8_9BILA</name>
<evidence type="ECO:0000313" key="1">
    <source>
        <dbReference type="EMBL" id="KFD67854.1"/>
    </source>
</evidence>
<gene>
    <name evidence="1" type="ORF">M514_19937</name>
</gene>
<dbReference type="EMBL" id="KL367510">
    <property type="protein sequence ID" value="KFD67854.1"/>
    <property type="molecule type" value="Genomic_DNA"/>
</dbReference>
<organism evidence="1">
    <name type="scientific">Trichuris suis</name>
    <name type="common">pig whipworm</name>
    <dbReference type="NCBI Taxonomy" id="68888"/>
    <lineage>
        <taxon>Eukaryota</taxon>
        <taxon>Metazoa</taxon>
        <taxon>Ecdysozoa</taxon>
        <taxon>Nematoda</taxon>
        <taxon>Enoplea</taxon>
        <taxon>Dorylaimia</taxon>
        <taxon>Trichinellida</taxon>
        <taxon>Trichuridae</taxon>
        <taxon>Trichuris</taxon>
    </lineage>
</organism>
<dbReference type="AlphaFoldDB" id="A0A085NEF8"/>
<sequence length="66" mass="7059">MTMIDTDSGAIEAFGTQLVPSSAIRHRPVMKLGPVQLSYVLIKWKKQQHICPPGNVGLAALTAANS</sequence>